<gene>
    <name evidence="2" type="ORF">ED236_05245</name>
</gene>
<dbReference type="PANTHER" id="PTHR43179:SF7">
    <property type="entry name" value="RHAMNOSYLTRANSFERASE WBBL"/>
    <property type="match status" value="1"/>
</dbReference>
<evidence type="ECO:0000313" key="3">
    <source>
        <dbReference type="Proteomes" id="UP000275137"/>
    </source>
</evidence>
<keyword evidence="3" id="KW-1185">Reference proteome</keyword>
<dbReference type="SUPFAM" id="SSF53448">
    <property type="entry name" value="Nucleotide-diphospho-sugar transferases"/>
    <property type="match status" value="1"/>
</dbReference>
<organism evidence="2 3">
    <name type="scientific">Pseudomethylobacillus aquaticus</name>
    <dbReference type="NCBI Taxonomy" id="2676064"/>
    <lineage>
        <taxon>Bacteria</taxon>
        <taxon>Pseudomonadati</taxon>
        <taxon>Pseudomonadota</taxon>
        <taxon>Betaproteobacteria</taxon>
        <taxon>Nitrosomonadales</taxon>
        <taxon>Methylophilaceae</taxon>
        <taxon>Pseudomethylobacillus</taxon>
    </lineage>
</organism>
<dbReference type="EMBL" id="RJVP01000002">
    <property type="protein sequence ID" value="ROH87085.1"/>
    <property type="molecule type" value="Genomic_DNA"/>
</dbReference>
<proteinExistence type="predicted"/>
<protein>
    <submittedName>
        <fullName evidence="2">Glycosyltransferase</fullName>
    </submittedName>
</protein>
<dbReference type="InterPro" id="IPR029044">
    <property type="entry name" value="Nucleotide-diphossugar_trans"/>
</dbReference>
<dbReference type="PANTHER" id="PTHR43179">
    <property type="entry name" value="RHAMNOSYLTRANSFERASE WBBL"/>
    <property type="match status" value="1"/>
</dbReference>
<evidence type="ECO:0000313" key="2">
    <source>
        <dbReference type="EMBL" id="ROH87085.1"/>
    </source>
</evidence>
<feature type="domain" description="Glycosyltransferase 2-like" evidence="1">
    <location>
        <begin position="352"/>
        <end position="477"/>
    </location>
</feature>
<sequence length="635" mass="69818">MLRISRQIRRLSARWLRANVAGGRVLPDVQASPVRHLDTAGNSQFLKLDSVQNLDGRLTLYGWVTGSLELALFVGGKPVDCYKTTSARPDVARHFGLNTTTQLGFTLFAQVSSTQDLCLGWRAGSADPYSLSSPLSFEVQHDLGLQSAQSLPGLWPDLPDQMLSSDWRERLDELAYPPETGPCAMGAIDKVLVCEQTGDWIIYGWVVHNPTAMMLIEMPDGSDHSLAGAYRYYREDVARALGDEAGYRCGEAAFILKLPFAQTSGAIKLKVRVGDELRYLSVLEPTLLTSDPVLAAKHLLAVPSALSGLSRRMQRVENTIIEGLLQADVSHWSQLSVTQRQFGQAPAQATLSIIIPVYGDLRLVEHQLLEFVMDDWLMANAELIYVIDDGRTAALFEQEIAALHTLYPVAMQWLWGGAHRGFAGACNLGASRARGDYLIFMHHDVIPVSAGWAAELIAPLQQHAELGLVGPQLLSADGTMQHSHLELDWHAAFDLWTVKESERGLPPALNTRISAASIGVPAALLSSACIAMRRSQFDRWGGWDTAYLMGDFTDVDLSMQAHHQASQVVMLPQVVMVHLQRLSHVQPGAGDLRSRIAIYNLSRFKRRWSDLIAQRAADGYAGFAMPVKPIGKEGA</sequence>
<accession>A0A3N0V304</accession>
<dbReference type="InterPro" id="IPR001173">
    <property type="entry name" value="Glyco_trans_2-like"/>
</dbReference>
<keyword evidence="2" id="KW-0808">Transferase</keyword>
<dbReference type="GO" id="GO:0016740">
    <property type="term" value="F:transferase activity"/>
    <property type="evidence" value="ECO:0007669"/>
    <property type="project" value="UniProtKB-KW"/>
</dbReference>
<dbReference type="Proteomes" id="UP000275137">
    <property type="component" value="Unassembled WGS sequence"/>
</dbReference>
<evidence type="ECO:0000259" key="1">
    <source>
        <dbReference type="Pfam" id="PF00535"/>
    </source>
</evidence>
<comment type="caution">
    <text evidence="2">The sequence shown here is derived from an EMBL/GenBank/DDBJ whole genome shotgun (WGS) entry which is preliminary data.</text>
</comment>
<name>A0A3N0V304_9PROT</name>
<dbReference type="Gene3D" id="3.90.550.10">
    <property type="entry name" value="Spore Coat Polysaccharide Biosynthesis Protein SpsA, Chain A"/>
    <property type="match status" value="1"/>
</dbReference>
<reference evidence="2 3" key="1">
    <citation type="submission" date="2018-10" db="EMBL/GenBank/DDBJ databases">
        <authorList>
            <person name="Chen W.-M."/>
        </authorList>
    </citation>
    <scope>NUCLEOTIDE SEQUENCE [LARGE SCALE GENOMIC DNA]</scope>
    <source>
        <strain evidence="2 3">H-5</strain>
    </source>
</reference>
<dbReference type="Pfam" id="PF00535">
    <property type="entry name" value="Glycos_transf_2"/>
    <property type="match status" value="1"/>
</dbReference>
<dbReference type="AlphaFoldDB" id="A0A3N0V304"/>